<sequence>MLSALYVDDEPALLDIIKKMLERAGDITVYQADSAQNALSFLENTDVDVIISDYDMPEINGIDFLKIIRSSGSVIPFIIFTGKGREEIIIQALDEGADSYISKTDNPRVLIHELRQKIDKVIRLKVAEEKLRRKSREWDGIFNNSEIATLVLDSLNQVISANRAAAKLFGKPEDELVGEKCFSLFYGINSPPLKGPFARSLESKKFESEEITSALLNKTFSISCTPVLDEKGRIEKIIHRATDITQKKKVEQELQKYRENLEELIAERTHELALAKEQAESANKAKSTFLSHMSHELRTPLNAILGYTQIMQGYTNITKEQKEQLKTINMSGKHLLSLINDLLDLSKIEAHVIHLEEKSFYLMPLLEEVYNITKMQAEEKNLKYIFKPLSLIPLCVSGDEGKLRQILINVLNNAIKYTDHGTVCFRVRYNSPSLQVFQCEIIDTGRGVPDDKIDDIFKPFTQVESQGETIEGTGLGLAITKNLIEFMHGSITLKSELGKGSVFTITIPLPTSYDFIPNEKVCKNIIGYRGEQKKILIVDNNISNALFLTDLLQPLGFQILKAKSGEEAIEIATKEKPDMILLDYVMTGMNGLDVIHYIRDNNSFDPIKIIGISASVLGSEHEHDFRVMCDDFLAKPIEIELLLDRIGKQLDIVWTESSTGDEISPLNNIDVPKKGHLPSKQIMSSIELLAKQGNFSRINQILNNLETTNEIDLSFVQKIRKYCLKFNDDAIVSFIRSVQDE</sequence>
<dbReference type="Gene3D" id="3.30.450.20">
    <property type="entry name" value="PAS domain"/>
    <property type="match status" value="1"/>
</dbReference>
<evidence type="ECO:0000259" key="16">
    <source>
        <dbReference type="PROSITE" id="PS50112"/>
    </source>
</evidence>
<dbReference type="Pfam" id="PF00072">
    <property type="entry name" value="Response_reg"/>
    <property type="match status" value="2"/>
</dbReference>
<dbReference type="PROSITE" id="PS50109">
    <property type="entry name" value="HIS_KIN"/>
    <property type="match status" value="1"/>
</dbReference>
<keyword evidence="10" id="KW-0472">Membrane</keyword>
<dbReference type="GO" id="GO:0009927">
    <property type="term" value="F:histidine phosphotransfer kinase activity"/>
    <property type="evidence" value="ECO:0007669"/>
    <property type="project" value="TreeGrafter"/>
</dbReference>
<evidence type="ECO:0000256" key="1">
    <source>
        <dbReference type="ARBA" id="ARBA00000085"/>
    </source>
</evidence>
<dbReference type="NCBIfam" id="TIGR00229">
    <property type="entry name" value="sensory_box"/>
    <property type="match status" value="1"/>
</dbReference>
<comment type="catalytic activity">
    <reaction evidence="1">
        <text>ATP + protein L-histidine = ADP + protein N-phospho-L-histidine.</text>
        <dbReference type="EC" id="2.7.13.3"/>
    </reaction>
</comment>
<dbReference type="InterPro" id="IPR003661">
    <property type="entry name" value="HisK_dim/P_dom"/>
</dbReference>
<reference evidence="18 19" key="1">
    <citation type="submission" date="2018-05" db="EMBL/GenBank/DDBJ databases">
        <title>Draft genome of Methanospirillum lacunae Ki8-1.</title>
        <authorList>
            <person name="Dueholm M.S."/>
            <person name="Nielsen P.H."/>
            <person name="Bakmann L.F."/>
            <person name="Otzen D.E."/>
        </authorList>
    </citation>
    <scope>NUCLEOTIDE SEQUENCE [LARGE SCALE GENOMIC DNA]</scope>
    <source>
        <strain evidence="18 19">Ki8-1</strain>
    </source>
</reference>
<dbReference type="PRINTS" id="PR00344">
    <property type="entry name" value="BCTRLSENSOR"/>
</dbReference>
<dbReference type="InterPro" id="IPR035965">
    <property type="entry name" value="PAS-like_dom_sf"/>
</dbReference>
<evidence type="ECO:0000256" key="4">
    <source>
        <dbReference type="ARBA" id="ARBA00022553"/>
    </source>
</evidence>
<evidence type="ECO:0000313" key="18">
    <source>
        <dbReference type="EMBL" id="PWR72746.1"/>
    </source>
</evidence>
<feature type="coiled-coil region" evidence="13">
    <location>
        <begin position="240"/>
        <end position="278"/>
    </location>
</feature>
<evidence type="ECO:0000313" key="19">
    <source>
        <dbReference type="Proteomes" id="UP000245657"/>
    </source>
</evidence>
<dbReference type="FunFam" id="1.10.287.130:FF:000038">
    <property type="entry name" value="Sensory transduction histidine kinase"/>
    <property type="match status" value="1"/>
</dbReference>
<dbReference type="RefSeq" id="WP_109968257.1">
    <property type="nucleotide sequence ID" value="NZ_CP176093.1"/>
</dbReference>
<gene>
    <name evidence="18" type="ORF">DK846_07285</name>
</gene>
<evidence type="ECO:0000256" key="3">
    <source>
        <dbReference type="ARBA" id="ARBA00012438"/>
    </source>
</evidence>
<dbReference type="Pfam" id="PF02518">
    <property type="entry name" value="HATPase_c"/>
    <property type="match status" value="1"/>
</dbReference>
<dbReference type="InterPro" id="IPR005467">
    <property type="entry name" value="His_kinase_dom"/>
</dbReference>
<name>A0A2V2N4Q8_9EURY</name>
<keyword evidence="8" id="KW-0067">ATP-binding</keyword>
<dbReference type="GO" id="GO:0000155">
    <property type="term" value="F:phosphorelay sensor kinase activity"/>
    <property type="evidence" value="ECO:0007669"/>
    <property type="project" value="InterPro"/>
</dbReference>
<evidence type="ECO:0000259" key="14">
    <source>
        <dbReference type="PROSITE" id="PS50109"/>
    </source>
</evidence>
<dbReference type="InterPro" id="IPR003594">
    <property type="entry name" value="HATPase_dom"/>
</dbReference>
<dbReference type="SMART" id="SM00388">
    <property type="entry name" value="HisKA"/>
    <property type="match status" value="1"/>
</dbReference>
<keyword evidence="6" id="KW-0547">Nucleotide-binding</keyword>
<dbReference type="Pfam" id="PF08448">
    <property type="entry name" value="PAS_4"/>
    <property type="match status" value="1"/>
</dbReference>
<dbReference type="FunFam" id="3.30.565.10:FF:000010">
    <property type="entry name" value="Sensor histidine kinase RcsC"/>
    <property type="match status" value="1"/>
</dbReference>
<dbReference type="OrthoDB" id="342253at2157"/>
<keyword evidence="11" id="KW-0131">Cell cycle</keyword>
<dbReference type="Gene3D" id="3.40.50.2300">
    <property type="match status" value="2"/>
</dbReference>
<dbReference type="CDD" id="cd16922">
    <property type="entry name" value="HATPase_EvgS-ArcB-TorS-like"/>
    <property type="match status" value="1"/>
</dbReference>
<dbReference type="InterPro" id="IPR004358">
    <property type="entry name" value="Sig_transdc_His_kin-like_C"/>
</dbReference>
<dbReference type="Pfam" id="PF00512">
    <property type="entry name" value="HisKA"/>
    <property type="match status" value="1"/>
</dbReference>
<dbReference type="InterPro" id="IPR011006">
    <property type="entry name" value="CheY-like_superfamily"/>
</dbReference>
<keyword evidence="5" id="KW-0808">Transferase</keyword>
<feature type="domain" description="PAS" evidence="16">
    <location>
        <begin position="134"/>
        <end position="204"/>
    </location>
</feature>
<feature type="modified residue" description="4-aspartylphosphate" evidence="12">
    <location>
        <position position="53"/>
    </location>
</feature>
<dbReference type="PROSITE" id="PS50113">
    <property type="entry name" value="PAC"/>
    <property type="match status" value="1"/>
</dbReference>
<feature type="domain" description="Response regulatory" evidence="15">
    <location>
        <begin position="534"/>
        <end position="650"/>
    </location>
</feature>
<dbReference type="InterPro" id="IPR013656">
    <property type="entry name" value="PAS_4"/>
</dbReference>
<evidence type="ECO:0000256" key="13">
    <source>
        <dbReference type="SAM" id="Coils"/>
    </source>
</evidence>
<dbReference type="EMBL" id="QGMY01000006">
    <property type="protein sequence ID" value="PWR72746.1"/>
    <property type="molecule type" value="Genomic_DNA"/>
</dbReference>
<keyword evidence="13" id="KW-0175">Coiled coil</keyword>
<dbReference type="SUPFAM" id="SSF55785">
    <property type="entry name" value="PYP-like sensor domain (PAS domain)"/>
    <property type="match status" value="1"/>
</dbReference>
<dbReference type="InterPro" id="IPR000700">
    <property type="entry name" value="PAS-assoc_C"/>
</dbReference>
<dbReference type="CDD" id="cd00082">
    <property type="entry name" value="HisKA"/>
    <property type="match status" value="1"/>
</dbReference>
<dbReference type="Gene3D" id="1.10.287.130">
    <property type="match status" value="1"/>
</dbReference>
<evidence type="ECO:0000256" key="11">
    <source>
        <dbReference type="ARBA" id="ARBA00023306"/>
    </source>
</evidence>
<feature type="domain" description="Histidine kinase" evidence="14">
    <location>
        <begin position="292"/>
        <end position="511"/>
    </location>
</feature>
<keyword evidence="7" id="KW-0418">Kinase</keyword>
<feature type="domain" description="Response regulatory" evidence="15">
    <location>
        <begin position="3"/>
        <end position="118"/>
    </location>
</feature>
<dbReference type="PANTHER" id="PTHR43047:SF72">
    <property type="entry name" value="OSMOSENSING HISTIDINE PROTEIN KINASE SLN1"/>
    <property type="match status" value="1"/>
</dbReference>
<dbReference type="GO" id="GO:0005886">
    <property type="term" value="C:plasma membrane"/>
    <property type="evidence" value="ECO:0007669"/>
    <property type="project" value="TreeGrafter"/>
</dbReference>
<dbReference type="AlphaFoldDB" id="A0A2V2N4Q8"/>
<dbReference type="CDD" id="cd00130">
    <property type="entry name" value="PAS"/>
    <property type="match status" value="1"/>
</dbReference>
<comment type="subcellular location">
    <subcellularLocation>
        <location evidence="2">Membrane</location>
    </subcellularLocation>
</comment>
<dbReference type="InterPro" id="IPR036097">
    <property type="entry name" value="HisK_dim/P_sf"/>
</dbReference>
<comment type="caution">
    <text evidence="18">The sequence shown here is derived from an EMBL/GenBank/DDBJ whole genome shotgun (WGS) entry which is preliminary data.</text>
</comment>
<dbReference type="InterPro" id="IPR001789">
    <property type="entry name" value="Sig_transdc_resp-reg_receiver"/>
</dbReference>
<dbReference type="PROSITE" id="PS50112">
    <property type="entry name" value="PAS"/>
    <property type="match status" value="1"/>
</dbReference>
<dbReference type="SMART" id="SM00387">
    <property type="entry name" value="HATPase_c"/>
    <property type="match status" value="1"/>
</dbReference>
<dbReference type="PROSITE" id="PS50110">
    <property type="entry name" value="RESPONSE_REGULATORY"/>
    <property type="match status" value="2"/>
</dbReference>
<dbReference type="GeneID" id="97548554"/>
<keyword evidence="4 12" id="KW-0597">Phosphoprotein</keyword>
<dbReference type="EC" id="2.7.13.3" evidence="3"/>
<dbReference type="SUPFAM" id="SSF52172">
    <property type="entry name" value="CheY-like"/>
    <property type="match status" value="2"/>
</dbReference>
<evidence type="ECO:0000256" key="7">
    <source>
        <dbReference type="ARBA" id="ARBA00022777"/>
    </source>
</evidence>
<organism evidence="18 19">
    <name type="scientific">Methanospirillum lacunae</name>
    <dbReference type="NCBI Taxonomy" id="668570"/>
    <lineage>
        <taxon>Archaea</taxon>
        <taxon>Methanobacteriati</taxon>
        <taxon>Methanobacteriota</taxon>
        <taxon>Stenosarchaea group</taxon>
        <taxon>Methanomicrobia</taxon>
        <taxon>Methanomicrobiales</taxon>
        <taxon>Methanospirillaceae</taxon>
        <taxon>Methanospirillum</taxon>
    </lineage>
</organism>
<dbReference type="GO" id="GO:0005524">
    <property type="term" value="F:ATP binding"/>
    <property type="evidence" value="ECO:0007669"/>
    <property type="project" value="UniProtKB-KW"/>
</dbReference>
<feature type="domain" description="PAC" evidence="17">
    <location>
        <begin position="199"/>
        <end position="256"/>
    </location>
</feature>
<protein>
    <recommendedName>
        <fullName evidence="3">histidine kinase</fullName>
        <ecNumber evidence="3">2.7.13.3</ecNumber>
    </recommendedName>
</protein>
<evidence type="ECO:0000256" key="12">
    <source>
        <dbReference type="PROSITE-ProRule" id="PRU00169"/>
    </source>
</evidence>
<dbReference type="SMART" id="SM00091">
    <property type="entry name" value="PAS"/>
    <property type="match status" value="1"/>
</dbReference>
<evidence type="ECO:0000256" key="8">
    <source>
        <dbReference type="ARBA" id="ARBA00022840"/>
    </source>
</evidence>
<evidence type="ECO:0000259" key="17">
    <source>
        <dbReference type="PROSITE" id="PS50113"/>
    </source>
</evidence>
<keyword evidence="19" id="KW-1185">Reference proteome</keyword>
<dbReference type="SUPFAM" id="SSF55874">
    <property type="entry name" value="ATPase domain of HSP90 chaperone/DNA topoisomerase II/histidine kinase"/>
    <property type="match status" value="1"/>
</dbReference>
<evidence type="ECO:0000256" key="2">
    <source>
        <dbReference type="ARBA" id="ARBA00004370"/>
    </source>
</evidence>
<proteinExistence type="predicted"/>
<dbReference type="PANTHER" id="PTHR43047">
    <property type="entry name" value="TWO-COMPONENT HISTIDINE PROTEIN KINASE"/>
    <property type="match status" value="1"/>
</dbReference>
<dbReference type="SMART" id="SM00448">
    <property type="entry name" value="REC"/>
    <property type="match status" value="2"/>
</dbReference>
<evidence type="ECO:0000256" key="5">
    <source>
        <dbReference type="ARBA" id="ARBA00022679"/>
    </source>
</evidence>
<evidence type="ECO:0000256" key="9">
    <source>
        <dbReference type="ARBA" id="ARBA00023012"/>
    </source>
</evidence>
<dbReference type="SUPFAM" id="SSF47384">
    <property type="entry name" value="Homodimeric domain of signal transducing histidine kinase"/>
    <property type="match status" value="1"/>
</dbReference>
<evidence type="ECO:0000256" key="6">
    <source>
        <dbReference type="ARBA" id="ARBA00022741"/>
    </source>
</evidence>
<dbReference type="Proteomes" id="UP000245657">
    <property type="component" value="Unassembled WGS sequence"/>
</dbReference>
<evidence type="ECO:0000256" key="10">
    <source>
        <dbReference type="ARBA" id="ARBA00023136"/>
    </source>
</evidence>
<dbReference type="CDD" id="cd00156">
    <property type="entry name" value="REC"/>
    <property type="match status" value="1"/>
</dbReference>
<dbReference type="Gene3D" id="3.30.565.10">
    <property type="entry name" value="Histidine kinase-like ATPase, C-terminal domain"/>
    <property type="match status" value="1"/>
</dbReference>
<dbReference type="InterPro" id="IPR000014">
    <property type="entry name" value="PAS"/>
</dbReference>
<evidence type="ECO:0000259" key="15">
    <source>
        <dbReference type="PROSITE" id="PS50110"/>
    </source>
</evidence>
<accession>A0A2V2N4Q8</accession>
<feature type="modified residue" description="4-aspartylphosphate" evidence="12">
    <location>
        <position position="583"/>
    </location>
</feature>
<keyword evidence="9" id="KW-0902">Two-component regulatory system</keyword>
<dbReference type="InterPro" id="IPR036890">
    <property type="entry name" value="HATPase_C_sf"/>
</dbReference>